<feature type="non-terminal residue" evidence="8">
    <location>
        <position position="1"/>
    </location>
</feature>
<gene>
    <name evidence="8" type="ORF">METZ01_LOCUS182510</name>
</gene>
<evidence type="ECO:0000256" key="2">
    <source>
        <dbReference type="ARBA" id="ARBA00022448"/>
    </source>
</evidence>
<dbReference type="GO" id="GO:0009279">
    <property type="term" value="C:cell outer membrane"/>
    <property type="evidence" value="ECO:0007669"/>
    <property type="project" value="UniProtKB-SubCell"/>
</dbReference>
<evidence type="ECO:0000256" key="6">
    <source>
        <dbReference type="ARBA" id="ARBA00023237"/>
    </source>
</evidence>
<dbReference type="EMBL" id="UINC01036142">
    <property type="protein sequence ID" value="SVB29656.1"/>
    <property type="molecule type" value="Genomic_DNA"/>
</dbReference>
<organism evidence="8">
    <name type="scientific">marine metagenome</name>
    <dbReference type="NCBI Taxonomy" id="408172"/>
    <lineage>
        <taxon>unclassified sequences</taxon>
        <taxon>metagenomes</taxon>
        <taxon>ecological metagenomes</taxon>
    </lineage>
</organism>
<dbReference type="GO" id="GO:0015562">
    <property type="term" value="F:efflux transmembrane transporter activity"/>
    <property type="evidence" value="ECO:0007669"/>
    <property type="project" value="InterPro"/>
</dbReference>
<evidence type="ECO:0000256" key="3">
    <source>
        <dbReference type="ARBA" id="ARBA00022452"/>
    </source>
</evidence>
<comment type="subcellular location">
    <subcellularLocation>
        <location evidence="1">Cell outer membrane</location>
    </subcellularLocation>
</comment>
<keyword evidence="7" id="KW-0175">Coiled coil</keyword>
<keyword evidence="4" id="KW-0812">Transmembrane</keyword>
<dbReference type="AlphaFoldDB" id="A0A382CU21"/>
<dbReference type="Gene3D" id="1.20.1600.10">
    <property type="entry name" value="Outer membrane efflux proteins (OEP)"/>
    <property type="match status" value="1"/>
</dbReference>
<dbReference type="SUPFAM" id="SSF56954">
    <property type="entry name" value="Outer membrane efflux proteins (OEP)"/>
    <property type="match status" value="1"/>
</dbReference>
<keyword evidence="5" id="KW-0472">Membrane</keyword>
<sequence length="501" mass="56624">KENDYVVQGDSISLTLKDTIIRTLTSNVTIAVEEINSKVKTEGVIENKSEFDATFEIDLSVNEKTQQQASAFSSPNKSRNKNHNWDISFAQKLATGANYEFNFTNKRNKSNSKTLGLNPNYSSNFEFSLTQPLLKNFGVDLNKRNIYIAQNEVDISEYDFKAKIIDVVSKVENAYWDLVFSIEDLEVKKKTLERARDLERNVKAQVSVGKMAEIEILQAKSDVASREESLLVSQDLILDNEDNLKNILNINFSSSEGRKNIYPSDRPDMIIEKIDLNVAIKESLLNRPDYHGKKKELENQNILVKYQENQTYPSVDLMGSLGLNGLSGDAINVTSGTFTGKSAYGGGYGQSLSDSLSTQFYNWEFGVKFSYPLGNRSAKSQLAASRLEAAQLILSIKELEKEIILEVREAIRQLKTDVKRVQASRIAKRLSEKKLEAEEKKFEVGLSTSFNVLEFQEDLAEEQSKEIKAIVDYNKSRVRFHQVTATTLKTHDIKLQAKEIS</sequence>
<evidence type="ECO:0000256" key="7">
    <source>
        <dbReference type="SAM" id="Coils"/>
    </source>
</evidence>
<protein>
    <recommendedName>
        <fullName evidence="9">TolC family protein</fullName>
    </recommendedName>
</protein>
<name>A0A382CU21_9ZZZZ</name>
<dbReference type="Pfam" id="PF02321">
    <property type="entry name" value="OEP"/>
    <property type="match status" value="2"/>
</dbReference>
<dbReference type="PANTHER" id="PTHR30026:SF23">
    <property type="entry name" value="TO APRF-PUTATIVE OUTER MEMBRANE EFFLUX PROTEIN OR SECRETED ALKALINE PHOSPHATASE-RELATED"/>
    <property type="match status" value="1"/>
</dbReference>
<evidence type="ECO:0000256" key="5">
    <source>
        <dbReference type="ARBA" id="ARBA00023136"/>
    </source>
</evidence>
<feature type="coiled-coil region" evidence="7">
    <location>
        <begin position="382"/>
        <end position="440"/>
    </location>
</feature>
<keyword evidence="3" id="KW-1134">Transmembrane beta strand</keyword>
<keyword evidence="6" id="KW-0998">Cell outer membrane</keyword>
<dbReference type="GO" id="GO:1990281">
    <property type="term" value="C:efflux pump complex"/>
    <property type="evidence" value="ECO:0007669"/>
    <property type="project" value="TreeGrafter"/>
</dbReference>
<accession>A0A382CU21</accession>
<reference evidence="8" key="1">
    <citation type="submission" date="2018-05" db="EMBL/GenBank/DDBJ databases">
        <authorList>
            <person name="Lanie J.A."/>
            <person name="Ng W.-L."/>
            <person name="Kazmierczak K.M."/>
            <person name="Andrzejewski T.M."/>
            <person name="Davidsen T.M."/>
            <person name="Wayne K.J."/>
            <person name="Tettelin H."/>
            <person name="Glass J.I."/>
            <person name="Rusch D."/>
            <person name="Podicherti R."/>
            <person name="Tsui H.-C.T."/>
            <person name="Winkler M.E."/>
        </authorList>
    </citation>
    <scope>NUCLEOTIDE SEQUENCE</scope>
</reference>
<evidence type="ECO:0000256" key="1">
    <source>
        <dbReference type="ARBA" id="ARBA00004442"/>
    </source>
</evidence>
<dbReference type="InterPro" id="IPR003423">
    <property type="entry name" value="OMP_efflux"/>
</dbReference>
<proteinExistence type="predicted"/>
<evidence type="ECO:0008006" key="9">
    <source>
        <dbReference type="Google" id="ProtNLM"/>
    </source>
</evidence>
<evidence type="ECO:0000256" key="4">
    <source>
        <dbReference type="ARBA" id="ARBA00022692"/>
    </source>
</evidence>
<dbReference type="PANTHER" id="PTHR30026">
    <property type="entry name" value="OUTER MEMBRANE PROTEIN TOLC"/>
    <property type="match status" value="1"/>
</dbReference>
<dbReference type="GO" id="GO:0015288">
    <property type="term" value="F:porin activity"/>
    <property type="evidence" value="ECO:0007669"/>
    <property type="project" value="TreeGrafter"/>
</dbReference>
<keyword evidence="2" id="KW-0813">Transport</keyword>
<dbReference type="InterPro" id="IPR051906">
    <property type="entry name" value="TolC-like"/>
</dbReference>
<evidence type="ECO:0000313" key="8">
    <source>
        <dbReference type="EMBL" id="SVB29656.1"/>
    </source>
</evidence>